<comment type="caution">
    <text evidence="1">The sequence shown here is derived from an EMBL/GenBank/DDBJ whole genome shotgun (WGS) entry which is preliminary data.</text>
</comment>
<keyword evidence="2" id="KW-1185">Reference proteome</keyword>
<dbReference type="Gene3D" id="3.30.1360.120">
    <property type="entry name" value="Probable tRNA modification gtpase trme, domain 1"/>
    <property type="match status" value="1"/>
</dbReference>
<dbReference type="Proteomes" id="UP000256845">
    <property type="component" value="Unassembled WGS sequence"/>
</dbReference>
<sequence>MANHIVKVSPLDGLAKPAGSNVSLEERRFLGKVTLRGNPENKDFLSKVKDVLGVDLPLTPLTYVAGGAYTVHWVGPDEWMIHTQEDGEHALVLALREALEGIHSQVVDVSDYYVVMRLSGPAAREVLAKGSPLDFHPRAFRAGMVSGTRYANATIQISQLDDQPSYDVQVRWSFAEYLWNYFVEAAREFG</sequence>
<dbReference type="Gene3D" id="3.30.70.1520">
    <property type="entry name" value="Heterotetrameric sarcosine oxidase"/>
    <property type="match status" value="1"/>
</dbReference>
<dbReference type="InterPro" id="IPR007375">
    <property type="entry name" value="SoxG"/>
</dbReference>
<reference evidence="1 2" key="1">
    <citation type="submission" date="2018-07" db="EMBL/GenBank/DDBJ databases">
        <title>Genomic Encyclopedia of Type Strains, Phase III (KMG-III): the genomes of soil and plant-associated and newly described type strains.</title>
        <authorList>
            <person name="Whitman W."/>
        </authorList>
    </citation>
    <scope>NUCLEOTIDE SEQUENCE [LARGE SCALE GENOMIC DNA]</scope>
    <source>
        <strain evidence="1 2">CECT 8488</strain>
    </source>
</reference>
<protein>
    <submittedName>
        <fullName evidence="1">Heterotetrameric sarcosine oxidase gamma subunit</fullName>
    </submittedName>
</protein>
<dbReference type="AlphaFoldDB" id="A0A3D9HGF1"/>
<accession>A0A3D9HGF1</accession>
<dbReference type="SUPFAM" id="SSF103025">
    <property type="entry name" value="Folate-binding domain"/>
    <property type="match status" value="1"/>
</dbReference>
<proteinExistence type="predicted"/>
<gene>
    <name evidence="1" type="ORF">DFP90_10743</name>
</gene>
<organism evidence="1 2">
    <name type="scientific">Aestuariispira insulae</name>
    <dbReference type="NCBI Taxonomy" id="1461337"/>
    <lineage>
        <taxon>Bacteria</taxon>
        <taxon>Pseudomonadati</taxon>
        <taxon>Pseudomonadota</taxon>
        <taxon>Alphaproteobacteria</taxon>
        <taxon>Rhodospirillales</taxon>
        <taxon>Kiloniellaceae</taxon>
        <taxon>Aestuariispira</taxon>
    </lineage>
</organism>
<dbReference type="EMBL" id="QRDW01000007">
    <property type="protein sequence ID" value="RED48540.1"/>
    <property type="molecule type" value="Genomic_DNA"/>
</dbReference>
<evidence type="ECO:0000313" key="1">
    <source>
        <dbReference type="EMBL" id="RED48540.1"/>
    </source>
</evidence>
<dbReference type="InterPro" id="IPR027266">
    <property type="entry name" value="TrmE/GcvT-like"/>
</dbReference>
<name>A0A3D9HGF1_9PROT</name>
<dbReference type="OrthoDB" id="9814782at2"/>
<dbReference type="RefSeq" id="WP_115937489.1">
    <property type="nucleotide sequence ID" value="NZ_QRDW01000007.1"/>
</dbReference>
<dbReference type="Pfam" id="PF04268">
    <property type="entry name" value="SoxG"/>
    <property type="match status" value="1"/>
</dbReference>
<evidence type="ECO:0000313" key="2">
    <source>
        <dbReference type="Proteomes" id="UP000256845"/>
    </source>
</evidence>